<sequence length="130" mass="14077">MEEEPAQPVELQEAKLGPCSVSYLDYIATGQRVALDGSIVLAPNKNAGRSDGNALYLSDGEILLTDLRSELIAQGMKAEYSTHPGYSQLLVNEVILVTKASDSGRINVEGPLCEDFYVVRGIVCNQYVVL</sequence>
<reference evidence="2" key="1">
    <citation type="submission" date="2021-01" db="EMBL/GenBank/DDBJ databases">
        <authorList>
            <person name="Corre E."/>
            <person name="Pelletier E."/>
            <person name="Niang G."/>
            <person name="Scheremetjew M."/>
            <person name="Finn R."/>
            <person name="Kale V."/>
            <person name="Holt S."/>
            <person name="Cochrane G."/>
            <person name="Meng A."/>
            <person name="Brown T."/>
            <person name="Cohen L."/>
        </authorList>
    </citation>
    <scope>NUCLEOTIDE SEQUENCE</scope>
    <source>
        <strain evidence="2">CCMP3328</strain>
    </source>
</reference>
<dbReference type="AlphaFoldDB" id="A0A7R9WTQ9"/>
<dbReference type="EMBL" id="HBEF01011691">
    <property type="protein sequence ID" value="CAD8335265.1"/>
    <property type="molecule type" value="Transcribed_RNA"/>
</dbReference>
<gene>
    <name evidence="2" type="ORF">CAUS1442_LOCUS7370</name>
</gene>
<proteinExistence type="predicted"/>
<dbReference type="InterPro" id="IPR025069">
    <property type="entry name" value="Cpsf2_C"/>
</dbReference>
<evidence type="ECO:0000313" key="2">
    <source>
        <dbReference type="EMBL" id="CAD8335265.1"/>
    </source>
</evidence>
<protein>
    <recommendedName>
        <fullName evidence="1">Cleavage and polyadenylation specificity factor 2 C-terminal domain-containing protein</fullName>
    </recommendedName>
</protein>
<name>A0A7R9WTQ9_9STRA</name>
<accession>A0A7R9WTQ9</accession>
<feature type="domain" description="Cleavage and polyadenylation specificity factor 2 C-terminal" evidence="1">
    <location>
        <begin position="42"/>
        <end position="127"/>
    </location>
</feature>
<organism evidence="2">
    <name type="scientific">Craspedostauros australis</name>
    <dbReference type="NCBI Taxonomy" id="1486917"/>
    <lineage>
        <taxon>Eukaryota</taxon>
        <taxon>Sar</taxon>
        <taxon>Stramenopiles</taxon>
        <taxon>Ochrophyta</taxon>
        <taxon>Bacillariophyta</taxon>
        <taxon>Bacillariophyceae</taxon>
        <taxon>Bacillariophycidae</taxon>
        <taxon>Naviculales</taxon>
        <taxon>Naviculaceae</taxon>
        <taxon>Craspedostauros</taxon>
    </lineage>
</organism>
<evidence type="ECO:0000259" key="1">
    <source>
        <dbReference type="Pfam" id="PF13299"/>
    </source>
</evidence>
<dbReference type="Pfam" id="PF13299">
    <property type="entry name" value="CPSF100_C"/>
    <property type="match status" value="1"/>
</dbReference>